<proteinExistence type="predicted"/>
<protein>
    <submittedName>
        <fullName evidence="2">Uncharacterized protein</fullName>
    </submittedName>
</protein>
<reference evidence="2 3" key="1">
    <citation type="submission" date="2016-04" db="EMBL/GenBank/DDBJ databases">
        <title>Multiple horizontal gene transfer events from other fungi enriched the ability of the initially mycotrophic fungus Trichoderma (Ascomycota) to feed on dead plant biomass.</title>
        <authorList>
            <person name="Atanasova L."/>
            <person name="Chenthamara K."/>
            <person name="Zhang J."/>
            <person name="Grujic M."/>
            <person name="Henrissat B."/>
            <person name="Kuo A."/>
            <person name="Aertz A."/>
            <person name="Salamov A."/>
            <person name="Lipzen A."/>
            <person name="Labutti K."/>
            <person name="Barry K."/>
            <person name="Miao Y."/>
            <person name="Rahimi M.J."/>
            <person name="Shen Q."/>
            <person name="Grigoriev I.V."/>
            <person name="Kubicek C.P."/>
            <person name="Druzhinina I.S."/>
        </authorList>
    </citation>
    <scope>NUCLEOTIDE SEQUENCE [LARGE SCALE GENOMIC DNA]</scope>
    <source>
        <strain evidence="2 3">NJAU 4742</strain>
    </source>
</reference>
<evidence type="ECO:0000313" key="2">
    <source>
        <dbReference type="EMBL" id="OPB43555.1"/>
    </source>
</evidence>
<dbReference type="EMBL" id="LVVK01000008">
    <property type="protein sequence ID" value="OPB43555.1"/>
    <property type="molecule type" value="Genomic_DNA"/>
</dbReference>
<organism evidence="2 3">
    <name type="scientific">Trichoderma guizhouense</name>
    <dbReference type="NCBI Taxonomy" id="1491466"/>
    <lineage>
        <taxon>Eukaryota</taxon>
        <taxon>Fungi</taxon>
        <taxon>Dikarya</taxon>
        <taxon>Ascomycota</taxon>
        <taxon>Pezizomycotina</taxon>
        <taxon>Sordariomycetes</taxon>
        <taxon>Hypocreomycetidae</taxon>
        <taxon>Hypocreales</taxon>
        <taxon>Hypocreaceae</taxon>
        <taxon>Trichoderma</taxon>
    </lineage>
</organism>
<dbReference type="AlphaFoldDB" id="A0A1T3CRE1"/>
<dbReference type="Proteomes" id="UP000191004">
    <property type="component" value="Unassembled WGS sequence"/>
</dbReference>
<evidence type="ECO:0000313" key="3">
    <source>
        <dbReference type="Proteomes" id="UP000191004"/>
    </source>
</evidence>
<feature type="compositionally biased region" description="Basic and acidic residues" evidence="1">
    <location>
        <begin position="15"/>
        <end position="26"/>
    </location>
</feature>
<name>A0A1T3CRE1_9HYPO</name>
<feature type="region of interest" description="Disordered" evidence="1">
    <location>
        <begin position="1"/>
        <end position="41"/>
    </location>
</feature>
<evidence type="ECO:0000256" key="1">
    <source>
        <dbReference type="SAM" id="MobiDB-lite"/>
    </source>
</evidence>
<accession>A0A1T3CRE1</accession>
<sequence length="143" mass="16517">MSPSAPADEALSPCKDQKDDNNRRNDDSEDEDHPFRDKPITIPKKKMKNLLKKHGEKIREKLGSDRVGTVWKNNDYRVDVGSKLKGRPNMRAWNLQVNGEAKSAAKQLLKTGDTHQKLFWDHFDTVNPPDYATFVQNILRRFD</sequence>
<gene>
    <name evidence="2" type="ORF">A0O28_0098430</name>
</gene>
<comment type="caution">
    <text evidence="2">The sequence shown here is derived from an EMBL/GenBank/DDBJ whole genome shotgun (WGS) entry which is preliminary data.</text>
</comment>
<keyword evidence="3" id="KW-1185">Reference proteome</keyword>